<proteinExistence type="predicted"/>
<gene>
    <name evidence="1" type="ORF">Sjap_002877</name>
</gene>
<accession>A0AAP0KMN5</accession>
<name>A0AAP0KMN5_9MAGN</name>
<dbReference type="Proteomes" id="UP001417504">
    <property type="component" value="Unassembled WGS sequence"/>
</dbReference>
<evidence type="ECO:0000313" key="1">
    <source>
        <dbReference type="EMBL" id="KAK9155397.1"/>
    </source>
</evidence>
<sequence length="160" mass="18317">MMWSVLAVMKRNICGKKNGSRVADESMVTGENRGNRHHHHEQAILMHDVHMMGRPTASSHGFSFICTILRSPFTLFSCMSYPDHHHVVNGGAHEGALWLSGMARTKKTVSREEIDAQQLKADSSGDRFQKWQKVLRQSARQRQRQRDLASKLSMNWICLF</sequence>
<keyword evidence="2" id="KW-1185">Reference proteome</keyword>
<reference evidence="1 2" key="1">
    <citation type="submission" date="2024-01" db="EMBL/GenBank/DDBJ databases">
        <title>Genome assemblies of Stephania.</title>
        <authorList>
            <person name="Yang L."/>
        </authorList>
    </citation>
    <scope>NUCLEOTIDE SEQUENCE [LARGE SCALE GENOMIC DNA]</scope>
    <source>
        <strain evidence="1">QJT</strain>
        <tissue evidence="1">Leaf</tissue>
    </source>
</reference>
<comment type="caution">
    <text evidence="1">The sequence shown here is derived from an EMBL/GenBank/DDBJ whole genome shotgun (WGS) entry which is preliminary data.</text>
</comment>
<dbReference type="EMBL" id="JBBNAE010000001">
    <property type="protein sequence ID" value="KAK9155397.1"/>
    <property type="molecule type" value="Genomic_DNA"/>
</dbReference>
<dbReference type="PANTHER" id="PTHR48165">
    <property type="entry name" value="BNAC03G44900D PROTEIN"/>
    <property type="match status" value="1"/>
</dbReference>
<dbReference type="AlphaFoldDB" id="A0AAP0KMN5"/>
<organism evidence="1 2">
    <name type="scientific">Stephania japonica</name>
    <dbReference type="NCBI Taxonomy" id="461633"/>
    <lineage>
        <taxon>Eukaryota</taxon>
        <taxon>Viridiplantae</taxon>
        <taxon>Streptophyta</taxon>
        <taxon>Embryophyta</taxon>
        <taxon>Tracheophyta</taxon>
        <taxon>Spermatophyta</taxon>
        <taxon>Magnoliopsida</taxon>
        <taxon>Ranunculales</taxon>
        <taxon>Menispermaceae</taxon>
        <taxon>Menispermoideae</taxon>
        <taxon>Cissampelideae</taxon>
        <taxon>Stephania</taxon>
    </lineage>
</organism>
<protein>
    <submittedName>
        <fullName evidence="1">Uncharacterized protein</fullName>
    </submittedName>
</protein>
<dbReference type="PANTHER" id="PTHR48165:SF1">
    <property type="entry name" value="TRANSMEMBRANE PROTEIN"/>
    <property type="match status" value="1"/>
</dbReference>
<evidence type="ECO:0000313" key="2">
    <source>
        <dbReference type="Proteomes" id="UP001417504"/>
    </source>
</evidence>